<comment type="caution">
    <text evidence="2">The sequence shown here is derived from an EMBL/GenBank/DDBJ whole genome shotgun (WGS) entry which is preliminary data.</text>
</comment>
<evidence type="ECO:0000313" key="3">
    <source>
        <dbReference type="Proteomes" id="UP000559256"/>
    </source>
</evidence>
<organism evidence="2 3">
    <name type="scientific">Tetrapyrgos nigripes</name>
    <dbReference type="NCBI Taxonomy" id="182062"/>
    <lineage>
        <taxon>Eukaryota</taxon>
        <taxon>Fungi</taxon>
        <taxon>Dikarya</taxon>
        <taxon>Basidiomycota</taxon>
        <taxon>Agaricomycotina</taxon>
        <taxon>Agaricomycetes</taxon>
        <taxon>Agaricomycetidae</taxon>
        <taxon>Agaricales</taxon>
        <taxon>Marasmiineae</taxon>
        <taxon>Marasmiaceae</taxon>
        <taxon>Tetrapyrgos</taxon>
    </lineage>
</organism>
<dbReference type="PANTHER" id="PTHR33112:SF16">
    <property type="entry name" value="HETEROKARYON INCOMPATIBILITY DOMAIN-CONTAINING PROTEIN"/>
    <property type="match status" value="1"/>
</dbReference>
<evidence type="ECO:0000313" key="2">
    <source>
        <dbReference type="EMBL" id="KAF5317436.1"/>
    </source>
</evidence>
<protein>
    <recommendedName>
        <fullName evidence="1">Heterokaryon incompatibility domain-containing protein</fullName>
    </recommendedName>
</protein>
<dbReference type="InterPro" id="IPR010730">
    <property type="entry name" value="HET"/>
</dbReference>
<dbReference type="OrthoDB" id="5125733at2759"/>
<sequence>MFILEWLRSKNCFGLGFTEDRLPLPGEDDLSRIRRLIRRNQMVEGGLYIGPAHDSLDKDCERGGMGLWHINHFESSNSFPEYNIGLLYFFFKRDTLPKNNSLLTNFIWSRGVEEESRTSSTLNLAHTWLKDCSEKHEVCQKIIKSNTQLPTRVIDVNGPHLKITKGLTGKYTALSYCWGQDSHTHLKLIKNKLDAFQGNIPWVELPQTLKDAIFVTRGLGIPFLWIDALCIIQDDREDWRTEAACMNDVYRNAVVTLFAADSASASQGFLSNRMVKPEVALSLSDPESRIESSEIFVTYASSEDSDSANHETRLLGGNPGPWSTRGWTLQEYLSATSGIFFTKHQMSWYCPTCVVKEDGEYVDLLKEQAEEIALTLKGTYRHMNLTEISTRWVVLTQMKQVYLKDISDQIYHKLLLDEFHEIVNDFLHRLFTFHSDKLAATAGVARIMEENLKLQGVCSIYYAGLWSSNWVSGLQWESNHNRDFLCHSMISKKESSNAPSWSWASIVNAVYSRNVIKQSFLTQIQSPIADDQERFNPTGHLVLKFNAPLVYLSDMWMKIHSQEDGNIAQENPGILAFEKILREILCLDASDSERYLGTEFAQKHEPYAGQQFAVIKVSLSQNWIRPGPDDYDSSQSSPTSIDTDSTSLSVAEASHIFYLILESVQHYQGAFRRVASFELPVKREAISYFIKSQPTEGRHGRTSEMIADLPWKEERVELI</sequence>
<dbReference type="Proteomes" id="UP000559256">
    <property type="component" value="Unassembled WGS sequence"/>
</dbReference>
<keyword evidence="3" id="KW-1185">Reference proteome</keyword>
<proteinExistence type="predicted"/>
<dbReference type="PANTHER" id="PTHR33112">
    <property type="entry name" value="DOMAIN PROTEIN, PUTATIVE-RELATED"/>
    <property type="match status" value="1"/>
</dbReference>
<evidence type="ECO:0000259" key="1">
    <source>
        <dbReference type="Pfam" id="PF06985"/>
    </source>
</evidence>
<dbReference type="Pfam" id="PF06985">
    <property type="entry name" value="HET"/>
    <property type="match status" value="1"/>
</dbReference>
<dbReference type="EMBL" id="JAACJM010000485">
    <property type="protein sequence ID" value="KAF5317436.1"/>
    <property type="molecule type" value="Genomic_DNA"/>
</dbReference>
<name>A0A8H5B6B6_9AGAR</name>
<feature type="domain" description="Heterokaryon incompatibility" evidence="1">
    <location>
        <begin position="171"/>
        <end position="331"/>
    </location>
</feature>
<gene>
    <name evidence="2" type="ORF">D9758_018934</name>
</gene>
<reference evidence="2 3" key="1">
    <citation type="journal article" date="2020" name="ISME J.">
        <title>Uncovering the hidden diversity of litter-decomposition mechanisms in mushroom-forming fungi.</title>
        <authorList>
            <person name="Floudas D."/>
            <person name="Bentzer J."/>
            <person name="Ahren D."/>
            <person name="Johansson T."/>
            <person name="Persson P."/>
            <person name="Tunlid A."/>
        </authorList>
    </citation>
    <scope>NUCLEOTIDE SEQUENCE [LARGE SCALE GENOMIC DNA]</scope>
    <source>
        <strain evidence="2 3">CBS 291.85</strain>
    </source>
</reference>
<accession>A0A8H5B6B6</accession>
<dbReference type="AlphaFoldDB" id="A0A8H5B6B6"/>